<dbReference type="InterPro" id="IPR000210">
    <property type="entry name" value="BTB/POZ_dom"/>
</dbReference>
<protein>
    <submittedName>
        <fullName evidence="3">Pep-cterm sorting domain-containing protein</fullName>
    </submittedName>
</protein>
<dbReference type="PANTHER" id="PTHR45774:SF3">
    <property type="entry name" value="BTB (POZ) DOMAIN-CONTAINING 2B-RELATED"/>
    <property type="match status" value="1"/>
</dbReference>
<accession>A0A9Q0R9A4</accession>
<keyword evidence="4" id="KW-1185">Reference proteome</keyword>
<dbReference type="Pfam" id="PF07534">
    <property type="entry name" value="TLD"/>
    <property type="match status" value="1"/>
</dbReference>
<organism evidence="3 4">
    <name type="scientific">Anaeramoeba ignava</name>
    <name type="common">Anaerobic marine amoeba</name>
    <dbReference type="NCBI Taxonomy" id="1746090"/>
    <lineage>
        <taxon>Eukaryota</taxon>
        <taxon>Metamonada</taxon>
        <taxon>Anaeramoebidae</taxon>
        <taxon>Anaeramoeba</taxon>
    </lineage>
</organism>
<gene>
    <name evidence="3" type="ORF">M0811_09773</name>
</gene>
<proteinExistence type="predicted"/>
<comment type="caution">
    <text evidence="3">The sequence shown here is derived from an EMBL/GenBank/DDBJ whole genome shotgun (WGS) entry which is preliminary data.</text>
</comment>
<feature type="coiled-coil region" evidence="1">
    <location>
        <begin position="303"/>
        <end position="331"/>
    </location>
</feature>
<sequence>MNEKRNLSESRLIIKKFTATEAFVSDLVLSIEIPELGQDVVIEAKNHQKLYGYSSILSSRSPTFAAFQSNHLQLEYDYKVAKEALKYIYTSNCDIPVIDSNQKEKTPFDLTCDLFSLAKDWNLYEVKFWCEQYILSEIEKTKRDSNDKSSEIKNQALRKLDSIVKLNQENLLEKVLSVIDKQIGDIIRNEDYLHISDSNLKMILARDTLNISRELSLFWMIVSYAKENFQDPKPNQNGNSFNERIKEILKQDLAHFIRFGTMDSDDFLEVQNFELLTDDEIDDISDFIEYSSENLDEKTKEIIEKYKAKANENENNENQKEKEKNKEKEKEFVHWFKSKRVYIDPNLINSSGIESEKNAKEIKPKNLAKTEGIVDKYSAIVQGWIWKNTFQKMKLQFISTKEDQLTCQDFHQVCDNQNPILVLIQSGGNIFGGYSSVGWKKPEKKKETNEFDINNYFNQVNYIEDNQAFLFILKSSQKDQQIKIELKEKQKKTAIVYYSQRGPIFGDGWDLSISEDLKTGYSNPGCSYQLPNNIQFGSKEAKMFFTQQYGEWKVDQLEVYF</sequence>
<dbReference type="InterPro" id="IPR011333">
    <property type="entry name" value="SKP1/BTB/POZ_sf"/>
</dbReference>
<dbReference type="SUPFAM" id="SSF54695">
    <property type="entry name" value="POZ domain"/>
    <property type="match status" value="1"/>
</dbReference>
<dbReference type="Gene3D" id="3.30.710.10">
    <property type="entry name" value="Potassium Channel Kv1.1, Chain A"/>
    <property type="match status" value="1"/>
</dbReference>
<dbReference type="Gene3D" id="1.25.40.420">
    <property type="match status" value="1"/>
</dbReference>
<dbReference type="AlphaFoldDB" id="A0A9Q0R9A4"/>
<evidence type="ECO:0000259" key="2">
    <source>
        <dbReference type="SMART" id="SM00225"/>
    </source>
</evidence>
<reference evidence="3" key="1">
    <citation type="submission" date="2022-10" db="EMBL/GenBank/DDBJ databases">
        <title>Novel sulphate-reducing endosymbionts in the free-living metamonad Anaeramoeba.</title>
        <authorList>
            <person name="Jerlstrom-Hultqvist J."/>
            <person name="Cepicka I."/>
            <person name="Gallot-Lavallee L."/>
            <person name="Salas-Leiva D."/>
            <person name="Curtis B.A."/>
            <person name="Zahonova K."/>
            <person name="Pipaliya S."/>
            <person name="Dacks J."/>
            <person name="Roger A.J."/>
        </authorList>
    </citation>
    <scope>NUCLEOTIDE SEQUENCE</scope>
    <source>
        <strain evidence="3">BMAN</strain>
    </source>
</reference>
<dbReference type="OrthoDB" id="25620at2759"/>
<dbReference type="Proteomes" id="UP001149090">
    <property type="component" value="Unassembled WGS sequence"/>
</dbReference>
<dbReference type="InterPro" id="IPR011705">
    <property type="entry name" value="BACK"/>
</dbReference>
<evidence type="ECO:0000256" key="1">
    <source>
        <dbReference type="SAM" id="Coils"/>
    </source>
</evidence>
<evidence type="ECO:0000313" key="3">
    <source>
        <dbReference type="EMBL" id="KAJ5071874.1"/>
    </source>
</evidence>
<dbReference type="InterPro" id="IPR006571">
    <property type="entry name" value="TLDc_dom"/>
</dbReference>
<dbReference type="EMBL" id="JAPDFW010000084">
    <property type="protein sequence ID" value="KAJ5071874.1"/>
    <property type="molecule type" value="Genomic_DNA"/>
</dbReference>
<dbReference type="Pfam" id="PF07707">
    <property type="entry name" value="BACK"/>
    <property type="match status" value="1"/>
</dbReference>
<keyword evidence="1" id="KW-0175">Coiled coil</keyword>
<evidence type="ECO:0000313" key="4">
    <source>
        <dbReference type="Proteomes" id="UP001149090"/>
    </source>
</evidence>
<feature type="domain" description="BTB" evidence="2">
    <location>
        <begin position="38"/>
        <end position="138"/>
    </location>
</feature>
<name>A0A9Q0R9A4_ANAIG</name>
<dbReference type="PANTHER" id="PTHR45774">
    <property type="entry name" value="BTB/POZ DOMAIN-CONTAINING"/>
    <property type="match status" value="1"/>
</dbReference>
<dbReference type="SMART" id="SM00225">
    <property type="entry name" value="BTB"/>
    <property type="match status" value="1"/>
</dbReference>